<dbReference type="Gene3D" id="3.10.580.10">
    <property type="entry name" value="CBS-domain"/>
    <property type="match status" value="1"/>
</dbReference>
<dbReference type="Proteomes" id="UP001199355">
    <property type="component" value="Unassembled WGS sequence"/>
</dbReference>
<proteinExistence type="predicted"/>
<feature type="domain" description="CBS" evidence="3">
    <location>
        <begin position="70"/>
        <end position="137"/>
    </location>
</feature>
<dbReference type="AlphaFoldDB" id="A0AAE3DLQ0"/>
<feature type="domain" description="CBS" evidence="3">
    <location>
        <begin position="7"/>
        <end position="66"/>
    </location>
</feature>
<evidence type="ECO:0000313" key="5">
    <source>
        <dbReference type="Proteomes" id="UP001199355"/>
    </source>
</evidence>
<dbReference type="PROSITE" id="PS51371">
    <property type="entry name" value="CBS"/>
    <property type="match status" value="2"/>
</dbReference>
<evidence type="ECO:0000256" key="2">
    <source>
        <dbReference type="PROSITE-ProRule" id="PRU00703"/>
    </source>
</evidence>
<organism evidence="4 5">
    <name type="scientific">Gallintestinimicrobium propionicum</name>
    <dbReference type="NCBI Taxonomy" id="2981770"/>
    <lineage>
        <taxon>Bacteria</taxon>
        <taxon>Bacillati</taxon>
        <taxon>Bacillota</taxon>
        <taxon>Clostridia</taxon>
        <taxon>Lachnospirales</taxon>
        <taxon>Lachnospiraceae</taxon>
        <taxon>Gallintestinimicrobium</taxon>
    </lineage>
</organism>
<dbReference type="SUPFAM" id="SSF54631">
    <property type="entry name" value="CBS-domain pair"/>
    <property type="match status" value="1"/>
</dbReference>
<dbReference type="CDD" id="cd09834">
    <property type="entry name" value="CBS_pair_bac"/>
    <property type="match status" value="1"/>
</dbReference>
<dbReference type="RefSeq" id="WP_117962609.1">
    <property type="nucleotide sequence ID" value="NZ_JAJEQF010000036.1"/>
</dbReference>
<dbReference type="PANTHER" id="PTHR43080">
    <property type="entry name" value="CBS DOMAIN-CONTAINING PROTEIN CBSX3, MITOCHONDRIAL"/>
    <property type="match status" value="1"/>
</dbReference>
<gene>
    <name evidence="4" type="ORF">LKD45_12260</name>
</gene>
<keyword evidence="5" id="KW-1185">Reference proteome</keyword>
<keyword evidence="1 2" id="KW-0129">CBS domain</keyword>
<dbReference type="PANTHER" id="PTHR43080:SF26">
    <property type="entry name" value="REGULATORY PROTEIN"/>
    <property type="match status" value="1"/>
</dbReference>
<evidence type="ECO:0000259" key="3">
    <source>
        <dbReference type="PROSITE" id="PS51371"/>
    </source>
</evidence>
<dbReference type="InterPro" id="IPR000644">
    <property type="entry name" value="CBS_dom"/>
</dbReference>
<sequence>MNILFFLTPKSEVAYVEETDTLRQALEKMEHHGYAAVPLLSTEGKYLGTLTDGDVLWGLKELNFPSLYQMEEIPVMQVNRSRDNKPVHVDVDMEGLLEKVSAQNFVPVIDDEKVFIGIITRRDVIHYLAKQCRSREEAAV</sequence>
<dbReference type="InterPro" id="IPR046342">
    <property type="entry name" value="CBS_dom_sf"/>
</dbReference>
<reference evidence="4 5" key="1">
    <citation type="submission" date="2021-10" db="EMBL/GenBank/DDBJ databases">
        <title>Anaerobic single-cell dispensing facilitates the cultivation of human gut bacteria.</title>
        <authorList>
            <person name="Afrizal A."/>
        </authorList>
    </citation>
    <scope>NUCLEOTIDE SEQUENCE [LARGE SCALE GENOMIC DNA]</scope>
    <source>
        <strain evidence="4 5">CLA-AA-H244</strain>
    </source>
</reference>
<evidence type="ECO:0000313" key="4">
    <source>
        <dbReference type="EMBL" id="MCC2168450.1"/>
    </source>
</evidence>
<dbReference type="EMBL" id="JAJEQF010000036">
    <property type="protein sequence ID" value="MCC2168450.1"/>
    <property type="molecule type" value="Genomic_DNA"/>
</dbReference>
<dbReference type="Pfam" id="PF00571">
    <property type="entry name" value="CBS"/>
    <property type="match status" value="2"/>
</dbReference>
<dbReference type="InterPro" id="IPR051257">
    <property type="entry name" value="Diverse_CBS-Domain"/>
</dbReference>
<dbReference type="SMART" id="SM00116">
    <property type="entry name" value="CBS"/>
    <property type="match status" value="2"/>
</dbReference>
<comment type="caution">
    <text evidence="4">The sequence shown here is derived from an EMBL/GenBank/DDBJ whole genome shotgun (WGS) entry which is preliminary data.</text>
</comment>
<protein>
    <submittedName>
        <fullName evidence="4">CBS domain-containing protein</fullName>
    </submittedName>
</protein>
<name>A0AAE3DLQ0_9FIRM</name>
<accession>A0AAE3DLQ0</accession>
<evidence type="ECO:0000256" key="1">
    <source>
        <dbReference type="ARBA" id="ARBA00023122"/>
    </source>
</evidence>